<dbReference type="AlphaFoldDB" id="A0A364Y687"/>
<evidence type="ECO:0000313" key="1">
    <source>
        <dbReference type="EMBL" id="RAW02315.1"/>
    </source>
</evidence>
<name>A0A364Y687_9BACT</name>
<evidence type="ECO:0000313" key="2">
    <source>
        <dbReference type="Proteomes" id="UP000251889"/>
    </source>
</evidence>
<dbReference type="Proteomes" id="UP000251889">
    <property type="component" value="Unassembled WGS sequence"/>
</dbReference>
<protein>
    <submittedName>
        <fullName evidence="1">Uncharacterized protein</fullName>
    </submittedName>
</protein>
<dbReference type="RefSeq" id="WP_112746138.1">
    <property type="nucleotide sequence ID" value="NZ_QMFY01000002.1"/>
</dbReference>
<dbReference type="EMBL" id="QMFY01000002">
    <property type="protein sequence ID" value="RAW02315.1"/>
    <property type="molecule type" value="Genomic_DNA"/>
</dbReference>
<organism evidence="1 2">
    <name type="scientific">Pseudochryseolinea flava</name>
    <dbReference type="NCBI Taxonomy" id="2059302"/>
    <lineage>
        <taxon>Bacteria</taxon>
        <taxon>Pseudomonadati</taxon>
        <taxon>Bacteroidota</taxon>
        <taxon>Cytophagia</taxon>
        <taxon>Cytophagales</taxon>
        <taxon>Fulvivirgaceae</taxon>
        <taxon>Pseudochryseolinea</taxon>
    </lineage>
</organism>
<comment type="caution">
    <text evidence="1">The sequence shown here is derived from an EMBL/GenBank/DDBJ whole genome shotgun (WGS) entry which is preliminary data.</text>
</comment>
<accession>A0A364Y687</accession>
<reference evidence="1 2" key="1">
    <citation type="submission" date="2018-06" db="EMBL/GenBank/DDBJ databases">
        <title>Chryseolinea flavus sp. nov., a member of the phylum Bacteroidetes isolated from soil.</title>
        <authorList>
            <person name="Li Y."/>
            <person name="Wang J."/>
        </authorList>
    </citation>
    <scope>NUCLEOTIDE SEQUENCE [LARGE SCALE GENOMIC DNA]</scope>
    <source>
        <strain evidence="1 2">SDU1-6</strain>
    </source>
</reference>
<keyword evidence="2" id="KW-1185">Reference proteome</keyword>
<sequence length="115" mass="12957">MLTRTYTPVWHKYRPAILKMMIESTTEPQSYQLSNHEFKALNPKQKGGYAFSLQVSGGKAVSGLKNSVVAQDLWEILQLSPKAIEMIATSTYEFSMDKQFKFHVNKVTAAPAENS</sequence>
<gene>
    <name evidence="1" type="ORF">DQQ10_07215</name>
</gene>
<proteinExistence type="predicted"/>
<dbReference type="OrthoDB" id="982302at2"/>